<dbReference type="EMBL" id="WBXO01000002">
    <property type="protein sequence ID" value="KAB2953767.1"/>
    <property type="molecule type" value="Genomic_DNA"/>
</dbReference>
<keyword evidence="9" id="KW-1185">Reference proteome</keyword>
<accession>A0A6I0F506</accession>
<keyword evidence="4" id="KW-0276">Fatty acid metabolism</keyword>
<organism evidence="8 9">
    <name type="scientific">Heliorestis acidaminivorans</name>
    <dbReference type="NCBI Taxonomy" id="553427"/>
    <lineage>
        <taxon>Bacteria</taxon>
        <taxon>Bacillati</taxon>
        <taxon>Bacillota</taxon>
        <taxon>Clostridia</taxon>
        <taxon>Eubacteriales</taxon>
        <taxon>Heliobacteriaceae</taxon>
        <taxon>Heliorestis</taxon>
    </lineage>
</organism>
<dbReference type="PANTHER" id="PTHR20863">
    <property type="entry name" value="ACYL CARRIER PROTEIN"/>
    <property type="match status" value="1"/>
</dbReference>
<evidence type="ECO:0000256" key="6">
    <source>
        <dbReference type="ARBA" id="ARBA00023160"/>
    </source>
</evidence>
<dbReference type="RefSeq" id="WP_151618729.1">
    <property type="nucleotide sequence ID" value="NZ_WBXO01000002.1"/>
</dbReference>
<dbReference type="Gene3D" id="1.10.1200.10">
    <property type="entry name" value="ACP-like"/>
    <property type="match status" value="1"/>
</dbReference>
<feature type="domain" description="Carrier" evidence="7">
    <location>
        <begin position="2"/>
        <end position="77"/>
    </location>
</feature>
<dbReference type="InterPro" id="IPR009081">
    <property type="entry name" value="PP-bd_ACP"/>
</dbReference>
<reference evidence="8 9" key="1">
    <citation type="submission" date="2019-10" db="EMBL/GenBank/DDBJ databases">
        <title>Whole-genome sequence of the extremophile Heliorestis acidaminivorans DSM 24790.</title>
        <authorList>
            <person name="Kyndt J.A."/>
            <person name="Meyer T.E."/>
        </authorList>
    </citation>
    <scope>NUCLEOTIDE SEQUENCE [LARGE SCALE GENOMIC DNA]</scope>
    <source>
        <strain evidence="8 9">DSM 24790</strain>
    </source>
</reference>
<keyword evidence="5" id="KW-0443">Lipid metabolism</keyword>
<dbReference type="AlphaFoldDB" id="A0A6I0F506"/>
<dbReference type="SUPFAM" id="SSF47336">
    <property type="entry name" value="ACP-like"/>
    <property type="match status" value="1"/>
</dbReference>
<keyword evidence="1" id="KW-0596">Phosphopantetheine</keyword>
<keyword evidence="3" id="KW-0597">Phosphoprotein</keyword>
<dbReference type="PROSITE" id="PS50075">
    <property type="entry name" value="CARRIER"/>
    <property type="match status" value="1"/>
</dbReference>
<evidence type="ECO:0000256" key="2">
    <source>
        <dbReference type="ARBA" id="ARBA00022516"/>
    </source>
</evidence>
<evidence type="ECO:0000259" key="7">
    <source>
        <dbReference type="PROSITE" id="PS50075"/>
    </source>
</evidence>
<dbReference type="GO" id="GO:0005829">
    <property type="term" value="C:cytosol"/>
    <property type="evidence" value="ECO:0007669"/>
    <property type="project" value="TreeGrafter"/>
</dbReference>
<dbReference type="GO" id="GO:0000036">
    <property type="term" value="F:acyl carrier activity"/>
    <property type="evidence" value="ECO:0007669"/>
    <property type="project" value="TreeGrafter"/>
</dbReference>
<dbReference type="InterPro" id="IPR036736">
    <property type="entry name" value="ACP-like_sf"/>
</dbReference>
<evidence type="ECO:0000256" key="4">
    <source>
        <dbReference type="ARBA" id="ARBA00022832"/>
    </source>
</evidence>
<name>A0A6I0F506_9FIRM</name>
<proteinExistence type="predicted"/>
<gene>
    <name evidence="8" type="ORF">F9B85_03880</name>
</gene>
<evidence type="ECO:0000256" key="1">
    <source>
        <dbReference type="ARBA" id="ARBA00022450"/>
    </source>
</evidence>
<dbReference type="GO" id="GO:0009245">
    <property type="term" value="P:lipid A biosynthetic process"/>
    <property type="evidence" value="ECO:0007669"/>
    <property type="project" value="TreeGrafter"/>
</dbReference>
<dbReference type="Pfam" id="PF00550">
    <property type="entry name" value="PP-binding"/>
    <property type="match status" value="1"/>
</dbReference>
<keyword evidence="6" id="KW-0275">Fatty acid biosynthesis</keyword>
<dbReference type="OrthoDB" id="9804551at2"/>
<dbReference type="InterPro" id="IPR003231">
    <property type="entry name" value="ACP"/>
</dbReference>
<sequence length="79" mass="9111">MSKIHEEVIDVITEVVGNLEIKEENLDTELKKLGIDSLETFNVLFELEEKFGITFPEEDVEKLNTINSLAKYINEKLNN</sequence>
<evidence type="ECO:0000256" key="3">
    <source>
        <dbReference type="ARBA" id="ARBA00022553"/>
    </source>
</evidence>
<keyword evidence="2" id="KW-0444">Lipid biosynthesis</keyword>
<dbReference type="GO" id="GO:0000035">
    <property type="term" value="F:acyl binding"/>
    <property type="evidence" value="ECO:0007669"/>
    <property type="project" value="TreeGrafter"/>
</dbReference>
<protein>
    <submittedName>
        <fullName evidence="8">Acyl carrier protein</fullName>
    </submittedName>
</protein>
<evidence type="ECO:0000313" key="9">
    <source>
        <dbReference type="Proteomes" id="UP000468766"/>
    </source>
</evidence>
<evidence type="ECO:0000313" key="8">
    <source>
        <dbReference type="EMBL" id="KAB2953767.1"/>
    </source>
</evidence>
<comment type="caution">
    <text evidence="8">The sequence shown here is derived from an EMBL/GenBank/DDBJ whole genome shotgun (WGS) entry which is preliminary data.</text>
</comment>
<dbReference type="Proteomes" id="UP000468766">
    <property type="component" value="Unassembled WGS sequence"/>
</dbReference>
<dbReference type="PANTHER" id="PTHR20863:SF76">
    <property type="entry name" value="CARRIER DOMAIN-CONTAINING PROTEIN"/>
    <property type="match status" value="1"/>
</dbReference>
<dbReference type="GO" id="GO:0016020">
    <property type="term" value="C:membrane"/>
    <property type="evidence" value="ECO:0007669"/>
    <property type="project" value="GOC"/>
</dbReference>
<evidence type="ECO:0000256" key="5">
    <source>
        <dbReference type="ARBA" id="ARBA00023098"/>
    </source>
</evidence>